<dbReference type="GO" id="GO:0016020">
    <property type="term" value="C:membrane"/>
    <property type="evidence" value="ECO:0007669"/>
    <property type="project" value="UniProtKB-SubCell"/>
</dbReference>
<gene>
    <name evidence="8" type="ORF">HNQ99_002454</name>
</gene>
<dbReference type="PANTHER" id="PTHR43531:SF11">
    <property type="entry name" value="METHYL-ACCEPTING CHEMOTAXIS PROTEIN 3"/>
    <property type="match status" value="1"/>
</dbReference>
<dbReference type="RefSeq" id="WP_184475909.1">
    <property type="nucleotide sequence ID" value="NZ_JACHOV010000009.1"/>
</dbReference>
<dbReference type="SUPFAM" id="SSF58104">
    <property type="entry name" value="Methyl-accepting chemotaxis protein (MCP) signaling domain"/>
    <property type="match status" value="1"/>
</dbReference>
<sequence>MITWFATKAPIRQKLTVAFGFFCSLIFVSALMAYLGHGQLGDALATKDLGAVQAIYDGMSGWASLFGALSVLGGFAAAWYMRAAIANPYVSTVEDLEALAAGNLHIQISRTDHEDCVGRLSRAMVKFRELAQDRERTASTEGGKLDGVVLALGDGLRRLAQGQVDHNIATPFPSEFEQLRIDYNQAIAELGKMLHAVRETADSINIGSNEISSAAEDLSRRTEQQAASLEETAAATNEVTSGVREISQRAISANQAVAEAHKEAADGGQTVSRAVTAMDGIEKSAQEIAQIINVIDGIAFQTNLLALNAGVEAARAGDAGKGFAVVANEVRALAQRSADAARDIKVLITTSSEQVESGVHLVGQTGQMLERIVAKVGEVRSLINDISASTESQAANLQQVNSAVGDMDRSTQQNAAMVEESTAAARSLASEANELLKLISSFNVGRHASTARRAPPKAVVSGPKAVRKVAAAPVAVAAFNGNAALKAAPADEDWTEF</sequence>
<evidence type="ECO:0000256" key="4">
    <source>
        <dbReference type="PROSITE-ProRule" id="PRU00284"/>
    </source>
</evidence>
<keyword evidence="2" id="KW-0145">Chemotaxis</keyword>
<evidence type="ECO:0000259" key="6">
    <source>
        <dbReference type="PROSITE" id="PS50111"/>
    </source>
</evidence>
<dbReference type="Proteomes" id="UP000575068">
    <property type="component" value="Unassembled WGS sequence"/>
</dbReference>
<dbReference type="PROSITE" id="PS50111">
    <property type="entry name" value="CHEMOTAXIS_TRANSDUC_2"/>
    <property type="match status" value="1"/>
</dbReference>
<evidence type="ECO:0000313" key="9">
    <source>
        <dbReference type="Proteomes" id="UP000575068"/>
    </source>
</evidence>
<dbReference type="Pfam" id="PF00015">
    <property type="entry name" value="MCPsignal"/>
    <property type="match status" value="1"/>
</dbReference>
<dbReference type="Gene3D" id="1.10.287.950">
    <property type="entry name" value="Methyl-accepting chemotaxis protein"/>
    <property type="match status" value="1"/>
</dbReference>
<accession>A0A840HV19</accession>
<feature type="domain" description="Methyl-accepting transducer" evidence="6">
    <location>
        <begin position="200"/>
        <end position="429"/>
    </location>
</feature>
<dbReference type="AlphaFoldDB" id="A0A840HV19"/>
<reference evidence="8 9" key="1">
    <citation type="submission" date="2020-08" db="EMBL/GenBank/DDBJ databases">
        <title>Genomic Encyclopedia of Type Strains, Phase IV (KMG-IV): sequencing the most valuable type-strain genomes for metagenomic binning, comparative biology and taxonomic classification.</title>
        <authorList>
            <person name="Goeker M."/>
        </authorList>
    </citation>
    <scope>NUCLEOTIDE SEQUENCE [LARGE SCALE GENOMIC DNA]</scope>
    <source>
        <strain evidence="8 9">DSM 7465</strain>
    </source>
</reference>
<feature type="domain" description="HAMP" evidence="7">
    <location>
        <begin position="143"/>
        <end position="195"/>
    </location>
</feature>
<dbReference type="EMBL" id="JACHOV010000009">
    <property type="protein sequence ID" value="MBB4642132.1"/>
    <property type="molecule type" value="Genomic_DNA"/>
</dbReference>
<evidence type="ECO:0000256" key="1">
    <source>
        <dbReference type="ARBA" id="ARBA00004370"/>
    </source>
</evidence>
<dbReference type="PANTHER" id="PTHR43531">
    <property type="entry name" value="PROTEIN ICFG"/>
    <property type="match status" value="1"/>
</dbReference>
<keyword evidence="4" id="KW-0807">Transducer</keyword>
<keyword evidence="5" id="KW-0472">Membrane</keyword>
<organism evidence="8 9">
    <name type="scientific">Rhizorhapis suberifaciens</name>
    <name type="common">corky root of lettuce</name>
    <dbReference type="NCBI Taxonomy" id="13656"/>
    <lineage>
        <taxon>Bacteria</taxon>
        <taxon>Pseudomonadati</taxon>
        <taxon>Pseudomonadota</taxon>
        <taxon>Alphaproteobacteria</taxon>
        <taxon>Sphingomonadales</taxon>
        <taxon>Sphingomonadaceae</taxon>
        <taxon>Rhizorhapis</taxon>
    </lineage>
</organism>
<dbReference type="InterPro" id="IPR051310">
    <property type="entry name" value="MCP_chemotaxis"/>
</dbReference>
<keyword evidence="5" id="KW-0812">Transmembrane</keyword>
<comment type="subcellular location">
    <subcellularLocation>
        <location evidence="1">Membrane</location>
    </subcellularLocation>
</comment>
<feature type="transmembrane region" description="Helical" evidence="5">
    <location>
        <begin position="62"/>
        <end position="81"/>
    </location>
</feature>
<proteinExistence type="inferred from homology"/>
<evidence type="ECO:0000259" key="7">
    <source>
        <dbReference type="PROSITE" id="PS50885"/>
    </source>
</evidence>
<protein>
    <submittedName>
        <fullName evidence="8">Methyl-accepting chemotaxis protein</fullName>
    </submittedName>
</protein>
<dbReference type="Gene3D" id="6.10.340.10">
    <property type="match status" value="1"/>
</dbReference>
<evidence type="ECO:0000256" key="5">
    <source>
        <dbReference type="SAM" id="Phobius"/>
    </source>
</evidence>
<evidence type="ECO:0000256" key="3">
    <source>
        <dbReference type="ARBA" id="ARBA00029447"/>
    </source>
</evidence>
<evidence type="ECO:0000313" key="8">
    <source>
        <dbReference type="EMBL" id="MBB4642132.1"/>
    </source>
</evidence>
<comment type="similarity">
    <text evidence="3">Belongs to the methyl-accepting chemotaxis (MCP) protein family.</text>
</comment>
<keyword evidence="5" id="KW-1133">Transmembrane helix</keyword>
<comment type="caution">
    <text evidence="8">The sequence shown here is derived from an EMBL/GenBank/DDBJ whole genome shotgun (WGS) entry which is preliminary data.</text>
</comment>
<dbReference type="CDD" id="cd11386">
    <property type="entry name" value="MCP_signal"/>
    <property type="match status" value="1"/>
</dbReference>
<keyword evidence="9" id="KW-1185">Reference proteome</keyword>
<dbReference type="GO" id="GO:0006935">
    <property type="term" value="P:chemotaxis"/>
    <property type="evidence" value="ECO:0007669"/>
    <property type="project" value="UniProtKB-KW"/>
</dbReference>
<dbReference type="PROSITE" id="PS50885">
    <property type="entry name" value="HAMP"/>
    <property type="match status" value="1"/>
</dbReference>
<dbReference type="FunFam" id="1.10.287.950:FF:000001">
    <property type="entry name" value="Methyl-accepting chemotaxis sensory transducer"/>
    <property type="match status" value="1"/>
</dbReference>
<dbReference type="InterPro" id="IPR004089">
    <property type="entry name" value="MCPsignal_dom"/>
</dbReference>
<dbReference type="InterPro" id="IPR003660">
    <property type="entry name" value="HAMP_dom"/>
</dbReference>
<dbReference type="GO" id="GO:0007165">
    <property type="term" value="P:signal transduction"/>
    <property type="evidence" value="ECO:0007669"/>
    <property type="project" value="UniProtKB-KW"/>
</dbReference>
<evidence type="ECO:0000256" key="2">
    <source>
        <dbReference type="ARBA" id="ARBA00022500"/>
    </source>
</evidence>
<dbReference type="SMART" id="SM00283">
    <property type="entry name" value="MA"/>
    <property type="match status" value="1"/>
</dbReference>
<name>A0A840HV19_9SPHN</name>
<feature type="transmembrane region" description="Helical" evidence="5">
    <location>
        <begin position="15"/>
        <end position="35"/>
    </location>
</feature>